<protein>
    <submittedName>
        <fullName evidence="4">Helix-turn-helix domain-containing protein</fullName>
    </submittedName>
</protein>
<dbReference type="Pfam" id="PF12833">
    <property type="entry name" value="HTH_18"/>
    <property type="match status" value="1"/>
</dbReference>
<dbReference type="EMBL" id="WVRA01000005">
    <property type="protein sequence ID" value="NOE19289.1"/>
    <property type="molecule type" value="Genomic_DNA"/>
</dbReference>
<dbReference type="InterPro" id="IPR052158">
    <property type="entry name" value="INH-QAR"/>
</dbReference>
<dbReference type="CDD" id="cd03136">
    <property type="entry name" value="GATase1_AraC_ArgR_like"/>
    <property type="match status" value="1"/>
</dbReference>
<evidence type="ECO:0000313" key="4">
    <source>
        <dbReference type="EMBL" id="NOE19289.1"/>
    </source>
</evidence>
<dbReference type="PANTHER" id="PTHR43130:SF3">
    <property type="entry name" value="HTH-TYPE TRANSCRIPTIONAL REGULATOR RV1931C"/>
    <property type="match status" value="1"/>
</dbReference>
<dbReference type="Gene3D" id="1.10.10.60">
    <property type="entry name" value="Homeodomain-like"/>
    <property type="match status" value="1"/>
</dbReference>
<dbReference type="InterPro" id="IPR009057">
    <property type="entry name" value="Homeodomain-like_sf"/>
</dbReference>
<name>A0AA90ZGM5_9RHOB</name>
<dbReference type="GO" id="GO:0003700">
    <property type="term" value="F:DNA-binding transcription factor activity"/>
    <property type="evidence" value="ECO:0007669"/>
    <property type="project" value="InterPro"/>
</dbReference>
<organism evidence="4 5">
    <name type="scientific">Ruegeria atlantica</name>
    <dbReference type="NCBI Taxonomy" id="81569"/>
    <lineage>
        <taxon>Bacteria</taxon>
        <taxon>Pseudomonadati</taxon>
        <taxon>Pseudomonadota</taxon>
        <taxon>Alphaproteobacteria</taxon>
        <taxon>Rhodobacterales</taxon>
        <taxon>Roseobacteraceae</taxon>
        <taxon>Ruegeria</taxon>
    </lineage>
</organism>
<feature type="domain" description="HTH araC/xylS-type" evidence="3">
    <location>
        <begin position="206"/>
        <end position="304"/>
    </location>
</feature>
<evidence type="ECO:0000256" key="2">
    <source>
        <dbReference type="ARBA" id="ARBA00023163"/>
    </source>
</evidence>
<dbReference type="GO" id="GO:0043565">
    <property type="term" value="F:sequence-specific DNA binding"/>
    <property type="evidence" value="ECO:0007669"/>
    <property type="project" value="InterPro"/>
</dbReference>
<dbReference type="AlphaFoldDB" id="A0AA90ZGM5"/>
<dbReference type="Pfam" id="PF01965">
    <property type="entry name" value="DJ-1_PfpI"/>
    <property type="match status" value="1"/>
</dbReference>
<sequence length="309" mass="34503">MTRHYNILLFNGFSNHCLANMVEPLRAANNLSRQVLYSWRFCSMDGDPVQSSSGLVVTPNGSISDQQGDVLVVMPSYGYRKLDTRSTTRIVLAAARKHRQVAGLDTGSWLLARAGLLDEHRATIHWDELSRFEESFPAVDAVQERFVIDGNRLTCSGAMAAFDLASAIIRRDHGPLLSMEVGHLLMSRNGQDHYPLPLKSEDTLVNRALAVMQANLETPLSIRELTRKIGCSQKRIEMRVQAELKTTPQALYRRLRLNLARNLAEDTEQSIAEIAGRCGYENASAMTRAFKAEFGQTPTAFRHRSLSDG</sequence>
<evidence type="ECO:0000259" key="3">
    <source>
        <dbReference type="PROSITE" id="PS01124"/>
    </source>
</evidence>
<dbReference type="Proteomes" id="UP000597886">
    <property type="component" value="Unassembled WGS sequence"/>
</dbReference>
<dbReference type="PROSITE" id="PS01124">
    <property type="entry name" value="HTH_ARAC_FAMILY_2"/>
    <property type="match status" value="1"/>
</dbReference>
<dbReference type="PANTHER" id="PTHR43130">
    <property type="entry name" value="ARAC-FAMILY TRANSCRIPTIONAL REGULATOR"/>
    <property type="match status" value="1"/>
</dbReference>
<dbReference type="SUPFAM" id="SSF52317">
    <property type="entry name" value="Class I glutamine amidotransferase-like"/>
    <property type="match status" value="1"/>
</dbReference>
<comment type="caution">
    <text evidence="4">The sequence shown here is derived from an EMBL/GenBank/DDBJ whole genome shotgun (WGS) entry which is preliminary data.</text>
</comment>
<evidence type="ECO:0000256" key="1">
    <source>
        <dbReference type="ARBA" id="ARBA00023015"/>
    </source>
</evidence>
<proteinExistence type="predicted"/>
<dbReference type="InterPro" id="IPR002818">
    <property type="entry name" value="DJ-1/PfpI"/>
</dbReference>
<dbReference type="SMART" id="SM00342">
    <property type="entry name" value="HTH_ARAC"/>
    <property type="match status" value="1"/>
</dbReference>
<dbReference type="Gene3D" id="3.40.50.880">
    <property type="match status" value="1"/>
</dbReference>
<dbReference type="InterPro" id="IPR018060">
    <property type="entry name" value="HTH_AraC"/>
</dbReference>
<dbReference type="InterPro" id="IPR029062">
    <property type="entry name" value="Class_I_gatase-like"/>
</dbReference>
<keyword evidence="2" id="KW-0804">Transcription</keyword>
<gene>
    <name evidence="4" type="ORF">GS634_14265</name>
</gene>
<keyword evidence="1" id="KW-0805">Transcription regulation</keyword>
<dbReference type="SUPFAM" id="SSF46689">
    <property type="entry name" value="Homeodomain-like"/>
    <property type="match status" value="1"/>
</dbReference>
<evidence type="ECO:0000313" key="5">
    <source>
        <dbReference type="Proteomes" id="UP000597886"/>
    </source>
</evidence>
<reference evidence="4" key="1">
    <citation type="submission" date="2019-12" db="EMBL/GenBank/DDBJ databases">
        <title>Ruegeria JWLKs population differentiation of coral mucus and skeleton niches.</title>
        <authorList>
            <person name="Luo D."/>
        </authorList>
    </citation>
    <scope>NUCLEOTIDE SEQUENCE</scope>
    <source>
        <strain evidence="4">HKCCD6181</strain>
    </source>
</reference>
<accession>A0AA90ZGM5</accession>